<dbReference type="GO" id="GO:0045292">
    <property type="term" value="P:mRNA cis splicing, via spliceosome"/>
    <property type="evidence" value="ECO:0007669"/>
    <property type="project" value="InterPro"/>
</dbReference>
<evidence type="ECO:0000256" key="2">
    <source>
        <dbReference type="SAM" id="MobiDB-lite"/>
    </source>
</evidence>
<evidence type="ECO:0000313" key="6">
    <source>
        <dbReference type="Proteomes" id="UP000664521"/>
    </source>
</evidence>
<dbReference type="Proteomes" id="UP000664521">
    <property type="component" value="Unassembled WGS sequence"/>
</dbReference>
<accession>A0A8H3ECX6</accession>
<dbReference type="Gene3D" id="3.30.70.330">
    <property type="match status" value="1"/>
</dbReference>
<feature type="compositionally biased region" description="Gly residues" evidence="2">
    <location>
        <begin position="410"/>
        <end position="424"/>
    </location>
</feature>
<evidence type="ECO:0000256" key="1">
    <source>
        <dbReference type="PROSITE-ProRule" id="PRU00176"/>
    </source>
</evidence>
<feature type="compositionally biased region" description="Basic and acidic residues" evidence="2">
    <location>
        <begin position="170"/>
        <end position="179"/>
    </location>
</feature>
<dbReference type="InterPro" id="IPR000504">
    <property type="entry name" value="RRM_dom"/>
</dbReference>
<evidence type="ECO:0000313" key="5">
    <source>
        <dbReference type="EMBL" id="CAF9904796.1"/>
    </source>
</evidence>
<feature type="compositionally biased region" description="Pro residues" evidence="2">
    <location>
        <begin position="281"/>
        <end position="292"/>
    </location>
</feature>
<reference evidence="5" key="1">
    <citation type="submission" date="2021-03" db="EMBL/GenBank/DDBJ databases">
        <authorList>
            <person name="Tagirdzhanova G."/>
        </authorList>
    </citation>
    <scope>NUCLEOTIDE SEQUENCE</scope>
</reference>
<evidence type="ECO:0008006" key="7">
    <source>
        <dbReference type="Google" id="ProtNLM"/>
    </source>
</evidence>
<dbReference type="PROSITE" id="PS50102">
    <property type="entry name" value="RRM"/>
    <property type="match status" value="1"/>
</dbReference>
<dbReference type="OrthoDB" id="5411533at2759"/>
<feature type="compositionally biased region" description="Polar residues" evidence="2">
    <location>
        <begin position="47"/>
        <end position="62"/>
    </location>
</feature>
<organism evidence="5 6">
    <name type="scientific">Heterodermia speciosa</name>
    <dbReference type="NCBI Taxonomy" id="116794"/>
    <lineage>
        <taxon>Eukaryota</taxon>
        <taxon>Fungi</taxon>
        <taxon>Dikarya</taxon>
        <taxon>Ascomycota</taxon>
        <taxon>Pezizomycotina</taxon>
        <taxon>Lecanoromycetes</taxon>
        <taxon>OSLEUM clade</taxon>
        <taxon>Lecanoromycetidae</taxon>
        <taxon>Caliciales</taxon>
        <taxon>Physciaceae</taxon>
        <taxon>Heterodermia</taxon>
    </lineage>
</organism>
<dbReference type="PROSITE" id="PS50174">
    <property type="entry name" value="G_PATCH"/>
    <property type="match status" value="1"/>
</dbReference>
<feature type="domain" description="G-patch" evidence="4">
    <location>
        <begin position="366"/>
        <end position="417"/>
    </location>
</feature>
<sequence>MSSNGPPKPQRAGLSLYANLLDPSSDGSGAPGTISKAPVLFSKAGGDQSQPDETSQKQQLSAASLRFQPTKRPQLATQKPKPKLAVQKPVPPATSGTPPIAPLDATISTAKAPVKTSLADWTADGDDDVNGFYGGEKRQRGGRKKRKKNKEETNVSQNWDDIYDPSRPNSYEEYKNSEEKIAEIREWKDRLYAHRMARRRSSDSESEGERFPQMNKRFAPPGMSFAPPTSLQKTSPPPPPPPPPVDLSDDHTGEDAYARRMRLSQMAGQVERPQSPVQQTFPPPPPPPPPPTSLDMHPSLPPPPPPQSSDKTPQASISRAPVRYNLPPAPSELPKSEAELASTLEIEEAADPEEPSDAPRSLRPGQKGFAERLMSKYGWTKGSGLGANSSGIVNPLRVQVEKQKKKPDSEGGGFVGPGGMGKIIGGKKKGGTGDGSEEGKFGAMSEVIVLKGMIDGMDVDEELASGDLMQEIGEECGEKYGRVERVFIDRASPSAPPVFVKFTSQLSALRAVNALEGRIFNGNTITAKFFDSEKFANGVYT</sequence>
<dbReference type="InterPro" id="IPR035979">
    <property type="entry name" value="RBD_domain_sf"/>
</dbReference>
<protein>
    <recommendedName>
        <fullName evidence="7">G-patch domain-containing protein</fullName>
    </recommendedName>
</protein>
<feature type="compositionally biased region" description="Basic and acidic residues" evidence="2">
    <location>
        <begin position="200"/>
        <end position="210"/>
    </location>
</feature>
<feature type="region of interest" description="Disordered" evidence="2">
    <location>
        <begin position="401"/>
        <end position="439"/>
    </location>
</feature>
<dbReference type="Pfam" id="PF01585">
    <property type="entry name" value="G-patch"/>
    <property type="match status" value="1"/>
</dbReference>
<dbReference type="PANTHER" id="PTHR13288:SF8">
    <property type="entry name" value="SPLICING FACTOR 45"/>
    <property type="match status" value="1"/>
</dbReference>
<dbReference type="InterPro" id="IPR040052">
    <property type="entry name" value="RBM17"/>
</dbReference>
<keyword evidence="1" id="KW-0694">RNA-binding</keyword>
<gene>
    <name evidence="5" type="ORF">HETSPECPRED_004790</name>
</gene>
<feature type="region of interest" description="Disordered" evidence="2">
    <location>
        <begin position="1"/>
        <end position="179"/>
    </location>
</feature>
<comment type="caution">
    <text evidence="5">The sequence shown here is derived from an EMBL/GenBank/DDBJ whole genome shotgun (WGS) entry which is preliminary data.</text>
</comment>
<dbReference type="EMBL" id="CAJPDS010000003">
    <property type="protein sequence ID" value="CAF9904796.1"/>
    <property type="molecule type" value="Genomic_DNA"/>
</dbReference>
<dbReference type="InterPro" id="IPR000467">
    <property type="entry name" value="G_patch_dom"/>
</dbReference>
<proteinExistence type="predicted"/>
<dbReference type="FunFam" id="3.30.70.330:FF:000495">
    <property type="entry name" value="Putative G-patch DNA repair protein (Drt111)"/>
    <property type="match status" value="1"/>
</dbReference>
<feature type="compositionally biased region" description="Pro residues" evidence="2">
    <location>
        <begin position="235"/>
        <end position="245"/>
    </location>
</feature>
<dbReference type="AlphaFoldDB" id="A0A8H3ECX6"/>
<dbReference type="SMART" id="SM00443">
    <property type="entry name" value="G_patch"/>
    <property type="match status" value="1"/>
</dbReference>
<feature type="compositionally biased region" description="Acidic residues" evidence="2">
    <location>
        <begin position="345"/>
        <end position="356"/>
    </location>
</feature>
<dbReference type="GO" id="GO:0003723">
    <property type="term" value="F:RNA binding"/>
    <property type="evidence" value="ECO:0007669"/>
    <property type="project" value="UniProtKB-UniRule"/>
</dbReference>
<dbReference type="PANTHER" id="PTHR13288">
    <property type="entry name" value="SPLICING FACTOR 45 SPF45"/>
    <property type="match status" value="1"/>
</dbReference>
<feature type="domain" description="RRM" evidence="3">
    <location>
        <begin position="446"/>
        <end position="532"/>
    </location>
</feature>
<dbReference type="GO" id="GO:0071011">
    <property type="term" value="C:precatalytic spliceosome"/>
    <property type="evidence" value="ECO:0007669"/>
    <property type="project" value="TreeGrafter"/>
</dbReference>
<name>A0A8H3ECX6_9LECA</name>
<feature type="region of interest" description="Disordered" evidence="2">
    <location>
        <begin position="196"/>
        <end position="365"/>
    </location>
</feature>
<evidence type="ECO:0000259" key="3">
    <source>
        <dbReference type="PROSITE" id="PS50102"/>
    </source>
</evidence>
<evidence type="ECO:0000259" key="4">
    <source>
        <dbReference type="PROSITE" id="PS50174"/>
    </source>
</evidence>
<dbReference type="SUPFAM" id="SSF54928">
    <property type="entry name" value="RNA-binding domain, RBD"/>
    <property type="match status" value="1"/>
</dbReference>
<keyword evidence="6" id="KW-1185">Reference proteome</keyword>
<dbReference type="SMART" id="SM00361">
    <property type="entry name" value="RRM_1"/>
    <property type="match status" value="1"/>
</dbReference>
<dbReference type="InterPro" id="IPR003954">
    <property type="entry name" value="RRM_euk-type"/>
</dbReference>
<feature type="compositionally biased region" description="Basic and acidic residues" evidence="2">
    <location>
        <begin position="248"/>
        <end position="258"/>
    </location>
</feature>
<dbReference type="InterPro" id="IPR012677">
    <property type="entry name" value="Nucleotide-bd_a/b_plait_sf"/>
</dbReference>